<feature type="compositionally biased region" description="Low complexity" evidence="5">
    <location>
        <begin position="26"/>
        <end position="40"/>
    </location>
</feature>
<feature type="region of interest" description="Disordered" evidence="5">
    <location>
        <begin position="418"/>
        <end position="485"/>
    </location>
</feature>
<keyword evidence="3" id="KW-0217">Developmental protein</keyword>
<feature type="domain" description="LOB" evidence="6">
    <location>
        <begin position="68"/>
        <end position="171"/>
    </location>
</feature>
<dbReference type="OrthoDB" id="10565366at2759"/>
<organism evidence="7 8">
    <name type="scientific">Eragrostis curvula</name>
    <name type="common">weeping love grass</name>
    <dbReference type="NCBI Taxonomy" id="38414"/>
    <lineage>
        <taxon>Eukaryota</taxon>
        <taxon>Viridiplantae</taxon>
        <taxon>Streptophyta</taxon>
        <taxon>Embryophyta</taxon>
        <taxon>Tracheophyta</taxon>
        <taxon>Spermatophyta</taxon>
        <taxon>Magnoliopsida</taxon>
        <taxon>Liliopsida</taxon>
        <taxon>Poales</taxon>
        <taxon>Poaceae</taxon>
        <taxon>PACMAD clade</taxon>
        <taxon>Chloridoideae</taxon>
        <taxon>Eragrostideae</taxon>
        <taxon>Eragrostidinae</taxon>
        <taxon>Eragrostis</taxon>
    </lineage>
</organism>
<feature type="domain" description="LOB" evidence="6">
    <location>
        <begin position="240"/>
        <end position="342"/>
    </location>
</feature>
<feature type="non-terminal residue" evidence="7">
    <location>
        <position position="1"/>
    </location>
</feature>
<evidence type="ECO:0000256" key="3">
    <source>
        <dbReference type="ARBA" id="ARBA00022473"/>
    </source>
</evidence>
<dbReference type="PANTHER" id="PTHR31301:SF83">
    <property type="entry name" value="PROTEIN ASYMMETRIC LEAVES 2"/>
    <property type="match status" value="1"/>
</dbReference>
<comment type="subcellular location">
    <subcellularLocation>
        <location evidence="1">Nucleus</location>
    </subcellularLocation>
</comment>
<keyword evidence="4" id="KW-0539">Nucleus</keyword>
<dbReference type="PROSITE" id="PS50891">
    <property type="entry name" value="LOB"/>
    <property type="match status" value="2"/>
</dbReference>
<keyword evidence="8" id="KW-1185">Reference proteome</keyword>
<evidence type="ECO:0000313" key="7">
    <source>
        <dbReference type="EMBL" id="TVU51017.1"/>
    </source>
</evidence>
<dbReference type="Proteomes" id="UP000324897">
    <property type="component" value="Chromosome 6"/>
</dbReference>
<dbReference type="PANTHER" id="PTHR31301">
    <property type="entry name" value="LOB DOMAIN-CONTAINING PROTEIN 4-RELATED"/>
    <property type="match status" value="1"/>
</dbReference>
<evidence type="ECO:0000256" key="2">
    <source>
        <dbReference type="ARBA" id="ARBA00005474"/>
    </source>
</evidence>
<feature type="region of interest" description="Disordered" evidence="5">
    <location>
        <begin position="1"/>
        <end position="40"/>
    </location>
</feature>
<evidence type="ECO:0000259" key="6">
    <source>
        <dbReference type="PROSITE" id="PS50891"/>
    </source>
</evidence>
<sequence length="485" mass="51913">HLYISCRTAAASPSGRREENTSSAQSRSASPPFLSLPRSSSTLPWFRKQEQEAMSSSKGKEVVHSSGGQCAACAILRRACEPDCVFAPHFPAEDDPARFLSVHAAFGARNVEHFLRCARSEQLRADAARYLVLNAPRLMAVPPGPGGGTQQPPHPPQCAACLHIGDACGPECVFARHFPAGDDPARFAAVDARFGAHEVALFLCALSPEQQDAAVRNFVSLALDLPPRPPPEPEPEGSRPPCAACRHLRRTCVTNCLFAPIFPPDDDSGRFAAVHSAYGSSNLNRRLRYLPPELRGLAAATSAYEARRRQENPVLGVVEDVQMLETLLRMTRRQVADTREQLVPFVGREAAFRSLVPPRPQRQTVPAPHMRQMEAGMQGVAEMVRRQAAADAAAGVTTFVTPLHEKLVKTITGDIPGSSTAAVQGPPPPAQPVADAAAQDPGLQDGEEEDAGDDGDKPSQAQDPGLPEGEEDAGDDANEPSQGIN</sequence>
<feature type="compositionally biased region" description="Acidic residues" evidence="5">
    <location>
        <begin position="468"/>
        <end position="478"/>
    </location>
</feature>
<name>A0A5J9WSW0_9POAL</name>
<protein>
    <recommendedName>
        <fullName evidence="6">LOB domain-containing protein</fullName>
    </recommendedName>
</protein>
<dbReference type="Gramene" id="TVU51017">
    <property type="protein sequence ID" value="TVU51017"/>
    <property type="gene ID" value="EJB05_02419"/>
</dbReference>
<dbReference type="Pfam" id="PF03195">
    <property type="entry name" value="LOB"/>
    <property type="match status" value="3"/>
</dbReference>
<reference evidence="7 8" key="1">
    <citation type="journal article" date="2019" name="Sci. Rep.">
        <title>A high-quality genome of Eragrostis curvula grass provides insights into Poaceae evolution and supports new strategies to enhance forage quality.</title>
        <authorList>
            <person name="Carballo J."/>
            <person name="Santos B.A.C.M."/>
            <person name="Zappacosta D."/>
            <person name="Garbus I."/>
            <person name="Selva J.P."/>
            <person name="Gallo C.A."/>
            <person name="Diaz A."/>
            <person name="Albertini E."/>
            <person name="Caccamo M."/>
            <person name="Echenique V."/>
        </authorList>
    </citation>
    <scope>NUCLEOTIDE SEQUENCE [LARGE SCALE GENOMIC DNA]</scope>
    <source>
        <strain evidence="8">cv. Victoria</strain>
        <tissue evidence="7">Leaf</tissue>
    </source>
</reference>
<comment type="caution">
    <text evidence="7">The sequence shown here is derived from an EMBL/GenBank/DDBJ whole genome shotgun (WGS) entry which is preliminary data.</text>
</comment>
<evidence type="ECO:0000313" key="8">
    <source>
        <dbReference type="Proteomes" id="UP000324897"/>
    </source>
</evidence>
<proteinExistence type="inferred from homology"/>
<dbReference type="InterPro" id="IPR004883">
    <property type="entry name" value="LOB"/>
</dbReference>
<evidence type="ECO:0000256" key="4">
    <source>
        <dbReference type="ARBA" id="ARBA00023242"/>
    </source>
</evidence>
<evidence type="ECO:0000256" key="5">
    <source>
        <dbReference type="SAM" id="MobiDB-lite"/>
    </source>
</evidence>
<dbReference type="AlphaFoldDB" id="A0A5J9WSW0"/>
<gene>
    <name evidence="7" type="ORF">EJB05_02419</name>
</gene>
<dbReference type="EMBL" id="RWGY01000002">
    <property type="protein sequence ID" value="TVU51017.1"/>
    <property type="molecule type" value="Genomic_DNA"/>
</dbReference>
<evidence type="ECO:0000256" key="1">
    <source>
        <dbReference type="ARBA" id="ARBA00004123"/>
    </source>
</evidence>
<feature type="compositionally biased region" description="Low complexity" evidence="5">
    <location>
        <begin position="432"/>
        <end position="442"/>
    </location>
</feature>
<accession>A0A5J9WSW0</accession>
<comment type="similarity">
    <text evidence="2">Belongs to the LOB domain-containing protein family.</text>
</comment>
<dbReference type="GO" id="GO:0005634">
    <property type="term" value="C:nucleus"/>
    <property type="evidence" value="ECO:0007669"/>
    <property type="project" value="UniProtKB-SubCell"/>
</dbReference>